<name>L8GHA8_ACACF</name>
<dbReference type="EMBL" id="KB008131">
    <property type="protein sequence ID" value="ELR12108.1"/>
    <property type="molecule type" value="Genomic_DNA"/>
</dbReference>
<dbReference type="InterPro" id="IPR029071">
    <property type="entry name" value="Ubiquitin-like_domsf"/>
</dbReference>
<dbReference type="Gene3D" id="3.10.110.10">
    <property type="entry name" value="Ubiquitin Conjugating Enzyme"/>
    <property type="match status" value="1"/>
</dbReference>
<dbReference type="InterPro" id="IPR000608">
    <property type="entry name" value="UBC"/>
</dbReference>
<protein>
    <recommendedName>
        <fullName evidence="1">UBC core domain-containing protein</fullName>
    </recommendedName>
</protein>
<proteinExistence type="predicted"/>
<dbReference type="SUPFAM" id="SSF54495">
    <property type="entry name" value="UBC-like"/>
    <property type="match status" value="1"/>
</dbReference>
<dbReference type="VEuPathDB" id="AmoebaDB:ACA1_015360"/>
<dbReference type="CDD" id="cd00195">
    <property type="entry name" value="UBCc_UEV"/>
    <property type="match status" value="1"/>
</dbReference>
<sequence>MTADREGWEVVVRWEGEDWRVGVWRDTTVGQLKVLLEALHEPRLLRPNAQLLVLVDDGSTTTPHAELEDHAPLRQYGLLLEPTATTSAVPFLRAAAEEDRSTPFVRLSVRDDAPDYPLFPMPWLCELTEPLLPESRTRIAHQFKQLLQLQHTSRFGTDQFAPSASGLTLCEVDTTTYRRFTFFIKPQPGSVYACSKIAVRVHLARQHPAEPLRLQVLTPIHHPLVAPDGRVALYDQENNCSHPCLVLMFREQLLVLDYSHLREACSEAPELQRAIDAWTADPAGQASKARAIAKLLAQPGPVVIDEMMTSPSSPWVKKLMGFFPECQREVRTLLMMAARDAETGDAKHSASRLCDLPRELIVALVLDLIRLHVAQLRGDDCQRLRSSVVVAASGLGYPDLPPDWQDRILRAFPARRLAYRYPGPLKDW</sequence>
<dbReference type="SUPFAM" id="SSF54236">
    <property type="entry name" value="Ubiquitin-like"/>
    <property type="match status" value="1"/>
</dbReference>
<dbReference type="AlphaFoldDB" id="L8GHA8"/>
<dbReference type="Proteomes" id="UP000011083">
    <property type="component" value="Unassembled WGS sequence"/>
</dbReference>
<dbReference type="Pfam" id="PF00179">
    <property type="entry name" value="UQ_con"/>
    <property type="match status" value="1"/>
</dbReference>
<feature type="domain" description="UBC core" evidence="1">
    <location>
        <begin position="173"/>
        <end position="233"/>
    </location>
</feature>
<accession>L8GHA8</accession>
<dbReference type="GeneID" id="14912586"/>
<organism evidence="2 3">
    <name type="scientific">Acanthamoeba castellanii (strain ATCC 30010 / Neff)</name>
    <dbReference type="NCBI Taxonomy" id="1257118"/>
    <lineage>
        <taxon>Eukaryota</taxon>
        <taxon>Amoebozoa</taxon>
        <taxon>Discosea</taxon>
        <taxon>Longamoebia</taxon>
        <taxon>Centramoebida</taxon>
        <taxon>Acanthamoebidae</taxon>
        <taxon>Acanthamoeba</taxon>
    </lineage>
</organism>
<reference evidence="2 3" key="1">
    <citation type="journal article" date="2013" name="Genome Biol.">
        <title>Genome of Acanthamoeba castellanii highlights extensive lateral gene transfer and early evolution of tyrosine kinase signaling.</title>
        <authorList>
            <person name="Clarke M."/>
            <person name="Lohan A.J."/>
            <person name="Liu B."/>
            <person name="Lagkouvardos I."/>
            <person name="Roy S."/>
            <person name="Zafar N."/>
            <person name="Bertelli C."/>
            <person name="Schilde C."/>
            <person name="Kianianmomeni A."/>
            <person name="Burglin T.R."/>
            <person name="Frech C."/>
            <person name="Turcotte B."/>
            <person name="Kopec K.O."/>
            <person name="Synnott J.M."/>
            <person name="Choo C."/>
            <person name="Paponov I."/>
            <person name="Finkler A."/>
            <person name="Soon Heng Tan C."/>
            <person name="Hutchins A.P."/>
            <person name="Weinmeier T."/>
            <person name="Rattei T."/>
            <person name="Chu J.S."/>
            <person name="Gimenez G."/>
            <person name="Irimia M."/>
            <person name="Rigden D.J."/>
            <person name="Fitzpatrick D.A."/>
            <person name="Lorenzo-Morales J."/>
            <person name="Bateman A."/>
            <person name="Chiu C.H."/>
            <person name="Tang P."/>
            <person name="Hegemann P."/>
            <person name="Fromm H."/>
            <person name="Raoult D."/>
            <person name="Greub G."/>
            <person name="Miranda-Saavedra D."/>
            <person name="Chen N."/>
            <person name="Nash P."/>
            <person name="Ginger M.L."/>
            <person name="Horn M."/>
            <person name="Schaap P."/>
            <person name="Caler L."/>
            <person name="Loftus B."/>
        </authorList>
    </citation>
    <scope>NUCLEOTIDE SEQUENCE [LARGE SCALE GENOMIC DNA]</scope>
    <source>
        <strain evidence="2 3">Neff</strain>
    </source>
</reference>
<evidence type="ECO:0000313" key="2">
    <source>
        <dbReference type="EMBL" id="ELR12108.1"/>
    </source>
</evidence>
<dbReference type="RefSeq" id="XP_004334121.1">
    <property type="nucleotide sequence ID" value="XM_004334073.1"/>
</dbReference>
<dbReference type="InterPro" id="IPR016135">
    <property type="entry name" value="UBQ-conjugating_enzyme/RWD"/>
</dbReference>
<keyword evidence="3" id="KW-1185">Reference proteome</keyword>
<evidence type="ECO:0000313" key="3">
    <source>
        <dbReference type="Proteomes" id="UP000011083"/>
    </source>
</evidence>
<evidence type="ECO:0000259" key="1">
    <source>
        <dbReference type="Pfam" id="PF00179"/>
    </source>
</evidence>
<gene>
    <name evidence="2" type="ORF">ACA1_015360</name>
</gene>
<dbReference type="KEGG" id="acan:ACA1_015360"/>